<evidence type="ECO:0000256" key="1">
    <source>
        <dbReference type="ARBA" id="ARBA00022676"/>
    </source>
</evidence>
<evidence type="ECO:0000313" key="3">
    <source>
        <dbReference type="EMBL" id="KAF0674597.1"/>
    </source>
</evidence>
<dbReference type="Proteomes" id="UP000698242">
    <property type="component" value="Unassembled WGS sequence"/>
</dbReference>
<dbReference type="EC" id="2.4.1.-" evidence="3"/>
<dbReference type="Pfam" id="PF13692">
    <property type="entry name" value="Glyco_trans_1_4"/>
    <property type="match status" value="1"/>
</dbReference>
<evidence type="ECO:0000256" key="2">
    <source>
        <dbReference type="ARBA" id="ARBA00022679"/>
    </source>
</evidence>
<keyword evidence="1 3" id="KW-0328">Glycosyltransferase</keyword>
<protein>
    <submittedName>
        <fullName evidence="3">UDP-glucoseLPS alpha-13-glucosyltransferase</fullName>
        <ecNumber evidence="3">2.4.1.-</ecNumber>
    </submittedName>
</protein>
<dbReference type="AlphaFoldDB" id="A0A921NPP0"/>
<dbReference type="OrthoDB" id="9807414at2"/>
<dbReference type="PANTHER" id="PTHR12526">
    <property type="entry name" value="GLYCOSYLTRANSFERASE"/>
    <property type="match status" value="1"/>
</dbReference>
<name>A0A921NPP0_9RHOB</name>
<keyword evidence="2 3" id="KW-0808">Transferase</keyword>
<dbReference type="RefSeq" id="WP_159966491.1">
    <property type="nucleotide sequence ID" value="NZ_APKE01000036.1"/>
</dbReference>
<dbReference type="GO" id="GO:0016757">
    <property type="term" value="F:glycosyltransferase activity"/>
    <property type="evidence" value="ECO:0007669"/>
    <property type="project" value="UniProtKB-KW"/>
</dbReference>
<proteinExistence type="predicted"/>
<evidence type="ECO:0000313" key="4">
    <source>
        <dbReference type="Proteomes" id="UP000698242"/>
    </source>
</evidence>
<dbReference type="PANTHER" id="PTHR12526:SF510">
    <property type="entry name" value="D-INOSITOL 3-PHOSPHATE GLYCOSYLTRANSFERASE"/>
    <property type="match status" value="1"/>
</dbReference>
<dbReference type="EMBL" id="APKE01000036">
    <property type="protein sequence ID" value="KAF0674597.1"/>
    <property type="molecule type" value="Genomic_DNA"/>
</dbReference>
<sequence>MRVLVYNWVDYRDDEKRGGGVTVYLRNLMETLGARGDVDATFLSSGVSYDPLRRAPRWEPIAHGPHEDRGMRYEIVNSGTLAPSHMSFGNPAQLTHPPTRDVFLDFVAATGPYDVIHFHNLEGLPADVLSLKREWPRTKILLSLHNYYPVCPQVNLWHREAENCVDFDAGHKCTVCLPVKPDERLVRAANGLAYMLKRRGLRPGTRAFDLGFRGAMGVGRRAVKAIGRMRLARNAPPRSGETPAAACRSAEEFAKRRAEMVTLINAHCDGILCVSDRVAEVAARYGIAPELLRTLYIGTRQADRFERTEPRGALPRADGTLHLGYLGYMRRDKGFFFLLDALEAMPAEMAARIRLTVAARGAAADVARLSRLAPRLAQLVHLDGYGHDNLDAILSDVDVGLVPVQWEDNLPQVAIEMHARHIPLLTSDLGGAQELGNTPSMVFRAGDAASFAARIAALLEGGIDIDAYWRNAMAPVGMEAHLQELLALYRAPDHRGDDVSRGAA</sequence>
<keyword evidence="4" id="KW-1185">Reference proteome</keyword>
<accession>A0A921NPP0</accession>
<gene>
    <name evidence="3" type="ORF">PMES_02979</name>
</gene>
<dbReference type="SUPFAM" id="SSF53756">
    <property type="entry name" value="UDP-Glycosyltransferase/glycogen phosphorylase"/>
    <property type="match status" value="1"/>
</dbReference>
<dbReference type="Gene3D" id="3.40.50.2000">
    <property type="entry name" value="Glycogen Phosphorylase B"/>
    <property type="match status" value="2"/>
</dbReference>
<reference evidence="3" key="1">
    <citation type="submission" date="2013-03" db="EMBL/GenBank/DDBJ databases">
        <title>Genome Sequence of the Profundibacterium mesophilum strain KAUST100406-0324T from Red Sea, a novel genus in the family Rhodobacteraceae.</title>
        <authorList>
            <person name="Essack M."/>
            <person name="Alam I."/>
            <person name="Lafi F."/>
            <person name="Alawi W."/>
            <person name="Kamanu F."/>
            <person name="Al-Suwailem A."/>
            <person name="Lee O.O."/>
            <person name="Xu Y."/>
            <person name="Bajic V."/>
            <person name="Qian P.-Y."/>
            <person name="Archer J."/>
        </authorList>
    </citation>
    <scope>NUCLEOTIDE SEQUENCE</scope>
    <source>
        <strain evidence="3">KAUST100406-0324</strain>
    </source>
</reference>
<comment type="caution">
    <text evidence="3">The sequence shown here is derived from an EMBL/GenBank/DDBJ whole genome shotgun (WGS) entry which is preliminary data.</text>
</comment>
<organism evidence="3 4">
    <name type="scientific">Profundibacterium mesophilum KAUST100406-0324</name>
    <dbReference type="NCBI Taxonomy" id="1037889"/>
    <lineage>
        <taxon>Bacteria</taxon>
        <taxon>Pseudomonadati</taxon>
        <taxon>Pseudomonadota</taxon>
        <taxon>Alphaproteobacteria</taxon>
        <taxon>Rhodobacterales</taxon>
        <taxon>Roseobacteraceae</taxon>
        <taxon>Profundibacterium</taxon>
    </lineage>
</organism>